<feature type="compositionally biased region" description="Basic and acidic residues" evidence="1">
    <location>
        <begin position="199"/>
        <end position="217"/>
    </location>
</feature>
<dbReference type="AlphaFoldDB" id="A0A9D2JYI3"/>
<dbReference type="InterPro" id="IPR025154">
    <property type="entry name" value="Put_metallopeptidase_dom"/>
</dbReference>
<reference evidence="4" key="1">
    <citation type="journal article" date="2021" name="PeerJ">
        <title>Extensive microbial diversity within the chicken gut microbiome revealed by metagenomics and culture.</title>
        <authorList>
            <person name="Gilroy R."/>
            <person name="Ravi A."/>
            <person name="Getino M."/>
            <person name="Pursley I."/>
            <person name="Horton D.L."/>
            <person name="Alikhan N.F."/>
            <person name="Baker D."/>
            <person name="Gharbi K."/>
            <person name="Hall N."/>
            <person name="Watson M."/>
            <person name="Adriaenssens E.M."/>
            <person name="Foster-Nyarko E."/>
            <person name="Jarju S."/>
            <person name="Secka A."/>
            <person name="Antonio M."/>
            <person name="Oren A."/>
            <person name="Chaudhuri R.R."/>
            <person name="La Ragione R."/>
            <person name="Hildebrand F."/>
            <person name="Pallen M.J."/>
        </authorList>
    </citation>
    <scope>NUCLEOTIDE SEQUENCE</scope>
    <source>
        <strain evidence="4">ChiW7-2402</strain>
    </source>
</reference>
<evidence type="ECO:0000313" key="5">
    <source>
        <dbReference type="Proteomes" id="UP000824102"/>
    </source>
</evidence>
<organism evidence="4 5">
    <name type="scientific">Candidatus Gallimonas intestinavium</name>
    <dbReference type="NCBI Taxonomy" id="2838603"/>
    <lineage>
        <taxon>Bacteria</taxon>
        <taxon>Bacillati</taxon>
        <taxon>Bacillota</taxon>
        <taxon>Clostridia</taxon>
        <taxon>Candidatus Gallimonas</taxon>
    </lineage>
</organism>
<feature type="region of interest" description="Disordered" evidence="1">
    <location>
        <begin position="175"/>
        <end position="289"/>
    </location>
</feature>
<dbReference type="InterPro" id="IPR036465">
    <property type="entry name" value="vWFA_dom_sf"/>
</dbReference>
<feature type="compositionally biased region" description="Basic and acidic residues" evidence="1">
    <location>
        <begin position="177"/>
        <end position="190"/>
    </location>
</feature>
<dbReference type="PANTHER" id="PTHR38730:SF1">
    <property type="entry name" value="SLL7028 PROTEIN"/>
    <property type="match status" value="1"/>
</dbReference>
<dbReference type="EMBL" id="DXBB01000005">
    <property type="protein sequence ID" value="HIZ72006.1"/>
    <property type="molecule type" value="Genomic_DNA"/>
</dbReference>
<sequence>MISEKMAKEKALAAEVVRLAQNRLLVRYRFLDRALFKMQPRVHESVCGTDGRSWQYVPARLLARYADDREAAVHLLLHSLLHNVFRHFFANVSKPDLWDIACDMMAEKIVSDLKVCSVSAERAGVLKNLQKEIVPFTAEKIYARLVREDLNAERIASLAALFYEDDHVLWYGRRSVSRKEKSEEKSDARTESGNASQDAVREEMKRPEQAPREETKEQSAQVPPSEVGEQPDQAPQEEEGKQIEGDSLSLPSSMGELPEQFPGEAAGGPSEGTTSAVQANGQDGNAASEPIGLAQGWQEIARRMQVELEHFARGGQGSSDLSMQLAFANRERQDYSVFLKRFAAMLREQMHVDLDTFDYNYYSYGLHLYGNMPLVEPLEYRETKVIRSFAIVLDTSGSVDRSLLEKFLQKTYDCLLSEESFAGRFAVHIVQADCKVQSDICIHSAQELQEYLRALTIRGRGGTDFHPALEYVEKLQKEGSLPDLKGALYFTDGEGTFPERKPPFEVAFVYVGEEAFRAKVPAWALKVVFSEDDDGVKIV</sequence>
<evidence type="ECO:0000259" key="2">
    <source>
        <dbReference type="Pfam" id="PF09967"/>
    </source>
</evidence>
<feature type="domain" description="Putative metallopeptidase" evidence="3">
    <location>
        <begin position="20"/>
        <end position="244"/>
    </location>
</feature>
<dbReference type="InterPro" id="IPR018698">
    <property type="entry name" value="VWA-like_dom"/>
</dbReference>
<accession>A0A9D2JYI3</accession>
<evidence type="ECO:0000313" key="4">
    <source>
        <dbReference type="EMBL" id="HIZ72006.1"/>
    </source>
</evidence>
<dbReference type="Gene3D" id="3.40.50.410">
    <property type="entry name" value="von Willebrand factor, type A domain"/>
    <property type="match status" value="1"/>
</dbReference>
<protein>
    <recommendedName>
        <fullName evidence="6">Metallopeptidase domain-containing protein</fullName>
    </recommendedName>
</protein>
<dbReference type="Pfam" id="PF13203">
    <property type="entry name" value="DUF2201_N"/>
    <property type="match status" value="1"/>
</dbReference>
<feature type="domain" description="VWA-like" evidence="2">
    <location>
        <begin position="390"/>
        <end position="524"/>
    </location>
</feature>
<proteinExistence type="predicted"/>
<comment type="caution">
    <text evidence="4">The sequence shown here is derived from an EMBL/GenBank/DDBJ whole genome shotgun (WGS) entry which is preliminary data.</text>
</comment>
<dbReference type="PANTHER" id="PTHR38730">
    <property type="entry name" value="SLL7028 PROTEIN"/>
    <property type="match status" value="1"/>
</dbReference>
<name>A0A9D2JYI3_9FIRM</name>
<dbReference type="SUPFAM" id="SSF53300">
    <property type="entry name" value="vWA-like"/>
    <property type="match status" value="1"/>
</dbReference>
<dbReference type="Pfam" id="PF09967">
    <property type="entry name" value="DUF2201"/>
    <property type="match status" value="1"/>
</dbReference>
<evidence type="ECO:0008006" key="6">
    <source>
        <dbReference type="Google" id="ProtNLM"/>
    </source>
</evidence>
<evidence type="ECO:0000256" key="1">
    <source>
        <dbReference type="SAM" id="MobiDB-lite"/>
    </source>
</evidence>
<gene>
    <name evidence="4" type="ORF">H9964_00320</name>
</gene>
<feature type="compositionally biased region" description="Polar residues" evidence="1">
    <location>
        <begin position="271"/>
        <end position="285"/>
    </location>
</feature>
<evidence type="ECO:0000259" key="3">
    <source>
        <dbReference type="Pfam" id="PF13203"/>
    </source>
</evidence>
<reference evidence="4" key="2">
    <citation type="submission" date="2021-04" db="EMBL/GenBank/DDBJ databases">
        <authorList>
            <person name="Gilroy R."/>
        </authorList>
    </citation>
    <scope>NUCLEOTIDE SEQUENCE</scope>
    <source>
        <strain evidence="4">ChiW7-2402</strain>
    </source>
</reference>
<dbReference type="CDD" id="cd00198">
    <property type="entry name" value="vWFA"/>
    <property type="match status" value="1"/>
</dbReference>
<dbReference type="Proteomes" id="UP000824102">
    <property type="component" value="Unassembled WGS sequence"/>
</dbReference>